<keyword evidence="1" id="KW-0812">Transmembrane</keyword>
<dbReference type="AlphaFoldDB" id="A0A2P4P7W0"/>
<name>A0A2P4P7W0_RHIID</name>
<protein>
    <recommendedName>
        <fullName evidence="4">Transmembrane protein</fullName>
    </recommendedName>
</protein>
<keyword evidence="1" id="KW-0472">Membrane</keyword>
<evidence type="ECO:0000256" key="1">
    <source>
        <dbReference type="SAM" id="Phobius"/>
    </source>
</evidence>
<sequence length="102" mass="12054">MRGRGRYSAFFYRVLFFFVGRSVLFSASDSRSVLFLMQNSRFWFFQLFDPKVHFLFSFVCIVCFVSLFARSYLYSLHLGPGSLALRSRFFQLFDPKISALQL</sequence>
<keyword evidence="1" id="KW-1133">Transmembrane helix</keyword>
<reference evidence="2 3" key="2">
    <citation type="journal article" date="2018" name="New Phytol.">
        <title>High intraspecific genome diversity in the model arbuscular mycorrhizal symbiont Rhizophagus irregularis.</title>
        <authorList>
            <person name="Chen E.C.H."/>
            <person name="Morin E."/>
            <person name="Beaudet D."/>
            <person name="Noel J."/>
            <person name="Yildirir G."/>
            <person name="Ndikumana S."/>
            <person name="Charron P."/>
            <person name="St-Onge C."/>
            <person name="Giorgi J."/>
            <person name="Kruger M."/>
            <person name="Marton T."/>
            <person name="Ropars J."/>
            <person name="Grigoriev I.V."/>
            <person name="Hainaut M."/>
            <person name="Henrissat B."/>
            <person name="Roux C."/>
            <person name="Martin F."/>
            <person name="Corradi N."/>
        </authorList>
    </citation>
    <scope>NUCLEOTIDE SEQUENCE [LARGE SCALE GENOMIC DNA]</scope>
    <source>
        <strain evidence="2 3">DAOM 197198</strain>
    </source>
</reference>
<comment type="caution">
    <text evidence="2">The sequence shown here is derived from an EMBL/GenBank/DDBJ whole genome shotgun (WGS) entry which is preliminary data.</text>
</comment>
<accession>A0A2P4P7W0</accession>
<evidence type="ECO:0000313" key="3">
    <source>
        <dbReference type="Proteomes" id="UP000018888"/>
    </source>
</evidence>
<dbReference type="EMBL" id="AUPC02000340">
    <property type="protein sequence ID" value="POG61472.1"/>
    <property type="molecule type" value="Genomic_DNA"/>
</dbReference>
<organism evidence="2 3">
    <name type="scientific">Rhizophagus irregularis (strain DAOM 181602 / DAOM 197198 / MUCL 43194)</name>
    <name type="common">Arbuscular mycorrhizal fungus</name>
    <name type="synonym">Glomus intraradices</name>
    <dbReference type="NCBI Taxonomy" id="747089"/>
    <lineage>
        <taxon>Eukaryota</taxon>
        <taxon>Fungi</taxon>
        <taxon>Fungi incertae sedis</taxon>
        <taxon>Mucoromycota</taxon>
        <taxon>Glomeromycotina</taxon>
        <taxon>Glomeromycetes</taxon>
        <taxon>Glomerales</taxon>
        <taxon>Glomeraceae</taxon>
        <taxon>Rhizophagus</taxon>
    </lineage>
</organism>
<reference evidence="2 3" key="1">
    <citation type="journal article" date="2013" name="Proc. Natl. Acad. Sci. U.S.A.">
        <title>Genome of an arbuscular mycorrhizal fungus provides insight into the oldest plant symbiosis.</title>
        <authorList>
            <person name="Tisserant E."/>
            <person name="Malbreil M."/>
            <person name="Kuo A."/>
            <person name="Kohler A."/>
            <person name="Symeonidi A."/>
            <person name="Balestrini R."/>
            <person name="Charron P."/>
            <person name="Duensing N."/>
            <person name="Frei Dit Frey N."/>
            <person name="Gianinazzi-Pearson V."/>
            <person name="Gilbert L.B."/>
            <person name="Handa Y."/>
            <person name="Herr J.R."/>
            <person name="Hijri M."/>
            <person name="Koul R."/>
            <person name="Kawaguchi M."/>
            <person name="Krajinski F."/>
            <person name="Lammers P.J."/>
            <person name="Masclaux F.G."/>
            <person name="Murat C."/>
            <person name="Morin E."/>
            <person name="Ndikumana S."/>
            <person name="Pagni M."/>
            <person name="Petitpierre D."/>
            <person name="Requena N."/>
            <person name="Rosikiewicz P."/>
            <person name="Riley R."/>
            <person name="Saito K."/>
            <person name="San Clemente H."/>
            <person name="Shapiro H."/>
            <person name="van Tuinen D."/>
            <person name="Becard G."/>
            <person name="Bonfante P."/>
            <person name="Paszkowski U."/>
            <person name="Shachar-Hill Y.Y."/>
            <person name="Tuskan G.A."/>
            <person name="Young P.W."/>
            <person name="Sanders I.R."/>
            <person name="Henrissat B."/>
            <person name="Rensing S.A."/>
            <person name="Grigoriev I.V."/>
            <person name="Corradi N."/>
            <person name="Roux C."/>
            <person name="Martin F."/>
        </authorList>
    </citation>
    <scope>NUCLEOTIDE SEQUENCE [LARGE SCALE GENOMIC DNA]</scope>
    <source>
        <strain evidence="2 3">DAOM 197198</strain>
    </source>
</reference>
<keyword evidence="3" id="KW-1185">Reference proteome</keyword>
<evidence type="ECO:0008006" key="4">
    <source>
        <dbReference type="Google" id="ProtNLM"/>
    </source>
</evidence>
<evidence type="ECO:0000313" key="2">
    <source>
        <dbReference type="EMBL" id="POG61472.1"/>
    </source>
</evidence>
<proteinExistence type="predicted"/>
<feature type="transmembrane region" description="Helical" evidence="1">
    <location>
        <begin position="54"/>
        <end position="73"/>
    </location>
</feature>
<dbReference type="Proteomes" id="UP000018888">
    <property type="component" value="Unassembled WGS sequence"/>
</dbReference>
<gene>
    <name evidence="2" type="ORF">GLOIN_2v1486220</name>
</gene>